<sequence>MAALMLHCGLQFLRILFLTSFCNEKNDNKCDLNYLYFN</sequence>
<evidence type="ECO:0000313" key="2">
    <source>
        <dbReference type="EMBL" id="JAH06441.1"/>
    </source>
</evidence>
<name>A0A0E9PP84_ANGAN</name>
<reference evidence="2" key="1">
    <citation type="submission" date="2014-11" db="EMBL/GenBank/DDBJ databases">
        <authorList>
            <person name="Amaro Gonzalez C."/>
        </authorList>
    </citation>
    <scope>NUCLEOTIDE SEQUENCE</scope>
</reference>
<feature type="signal peptide" evidence="1">
    <location>
        <begin position="1"/>
        <end position="22"/>
    </location>
</feature>
<dbReference type="EMBL" id="GBXM01102136">
    <property type="protein sequence ID" value="JAH06441.1"/>
    <property type="molecule type" value="Transcribed_RNA"/>
</dbReference>
<accession>A0A0E9PP84</accession>
<protein>
    <submittedName>
        <fullName evidence="2">Uncharacterized protein</fullName>
    </submittedName>
</protein>
<feature type="chain" id="PRO_5005179304" evidence="1">
    <location>
        <begin position="23"/>
        <end position="38"/>
    </location>
</feature>
<dbReference type="AlphaFoldDB" id="A0A0E9PP84"/>
<organism evidence="2">
    <name type="scientific">Anguilla anguilla</name>
    <name type="common">European freshwater eel</name>
    <name type="synonym">Muraena anguilla</name>
    <dbReference type="NCBI Taxonomy" id="7936"/>
    <lineage>
        <taxon>Eukaryota</taxon>
        <taxon>Metazoa</taxon>
        <taxon>Chordata</taxon>
        <taxon>Craniata</taxon>
        <taxon>Vertebrata</taxon>
        <taxon>Euteleostomi</taxon>
        <taxon>Actinopterygii</taxon>
        <taxon>Neopterygii</taxon>
        <taxon>Teleostei</taxon>
        <taxon>Anguilliformes</taxon>
        <taxon>Anguillidae</taxon>
        <taxon>Anguilla</taxon>
    </lineage>
</organism>
<keyword evidence="1" id="KW-0732">Signal</keyword>
<reference evidence="2" key="2">
    <citation type="journal article" date="2015" name="Fish Shellfish Immunol.">
        <title>Early steps in the European eel (Anguilla anguilla)-Vibrio vulnificus interaction in the gills: Role of the RtxA13 toxin.</title>
        <authorList>
            <person name="Callol A."/>
            <person name="Pajuelo D."/>
            <person name="Ebbesson L."/>
            <person name="Teles M."/>
            <person name="MacKenzie S."/>
            <person name="Amaro C."/>
        </authorList>
    </citation>
    <scope>NUCLEOTIDE SEQUENCE</scope>
</reference>
<evidence type="ECO:0000256" key="1">
    <source>
        <dbReference type="SAM" id="SignalP"/>
    </source>
</evidence>
<proteinExistence type="predicted"/>